<name>A0ABU9DMZ7_9BACL</name>
<gene>
    <name evidence="1" type="ORF">WMW72_16050</name>
</gene>
<dbReference type="RefSeq" id="WP_341416530.1">
    <property type="nucleotide sequence ID" value="NZ_JBBPCC010000010.1"/>
</dbReference>
<proteinExistence type="predicted"/>
<reference evidence="1 2" key="1">
    <citation type="submission" date="2024-04" db="EMBL/GenBank/DDBJ databases">
        <title>draft genome sequnece of Paenibacillus filicis.</title>
        <authorList>
            <person name="Kim D.-U."/>
        </authorList>
    </citation>
    <scope>NUCLEOTIDE SEQUENCE [LARGE SCALE GENOMIC DNA]</scope>
    <source>
        <strain evidence="1 2">KACC14197</strain>
    </source>
</reference>
<comment type="caution">
    <text evidence="1">The sequence shown here is derived from an EMBL/GenBank/DDBJ whole genome shotgun (WGS) entry which is preliminary data.</text>
</comment>
<keyword evidence="2" id="KW-1185">Reference proteome</keyword>
<evidence type="ECO:0000313" key="2">
    <source>
        <dbReference type="Proteomes" id="UP001469365"/>
    </source>
</evidence>
<protein>
    <submittedName>
        <fullName evidence="1">Uncharacterized protein</fullName>
    </submittedName>
</protein>
<accession>A0ABU9DMZ7</accession>
<organism evidence="1 2">
    <name type="scientific">Paenibacillus filicis</name>
    <dbReference type="NCBI Taxonomy" id="669464"/>
    <lineage>
        <taxon>Bacteria</taxon>
        <taxon>Bacillati</taxon>
        <taxon>Bacillota</taxon>
        <taxon>Bacilli</taxon>
        <taxon>Bacillales</taxon>
        <taxon>Paenibacillaceae</taxon>
        <taxon>Paenibacillus</taxon>
    </lineage>
</organism>
<dbReference type="EMBL" id="JBBPCC010000010">
    <property type="protein sequence ID" value="MEK8129420.1"/>
    <property type="molecule type" value="Genomic_DNA"/>
</dbReference>
<sequence>TDIFFGPKFLGHLGFLRIEFSMMSVCPTFLDFKGSTFYFTDPKQPDLAVFLLIIWANYDNQQT</sequence>
<feature type="non-terminal residue" evidence="1">
    <location>
        <position position="1"/>
    </location>
</feature>
<evidence type="ECO:0000313" key="1">
    <source>
        <dbReference type="EMBL" id="MEK8129420.1"/>
    </source>
</evidence>
<dbReference type="Proteomes" id="UP001469365">
    <property type="component" value="Unassembled WGS sequence"/>
</dbReference>